<feature type="signal peptide" evidence="9">
    <location>
        <begin position="1"/>
        <end position="19"/>
    </location>
</feature>
<evidence type="ECO:0000256" key="2">
    <source>
        <dbReference type="ARBA" id="ARBA00004555"/>
    </source>
</evidence>
<keyword evidence="8 9" id="KW-0472">Membrane</keyword>
<evidence type="ECO:0000256" key="8">
    <source>
        <dbReference type="ARBA" id="ARBA00023136"/>
    </source>
</evidence>
<evidence type="ECO:0000256" key="6">
    <source>
        <dbReference type="ARBA" id="ARBA00022989"/>
    </source>
</evidence>
<proteinExistence type="inferred from homology"/>
<evidence type="ECO:0000256" key="4">
    <source>
        <dbReference type="ARBA" id="ARBA00022692"/>
    </source>
</evidence>
<dbReference type="GO" id="GO:0016020">
    <property type="term" value="C:membrane"/>
    <property type="evidence" value="ECO:0007669"/>
    <property type="project" value="UniProtKB-SubCell"/>
</dbReference>
<keyword evidence="4 9" id="KW-0812">Transmembrane</keyword>
<organism evidence="10 11">
    <name type="scientific">Ascobolus immersus RN42</name>
    <dbReference type="NCBI Taxonomy" id="1160509"/>
    <lineage>
        <taxon>Eukaryota</taxon>
        <taxon>Fungi</taxon>
        <taxon>Dikarya</taxon>
        <taxon>Ascomycota</taxon>
        <taxon>Pezizomycotina</taxon>
        <taxon>Pezizomycetes</taxon>
        <taxon>Pezizales</taxon>
        <taxon>Ascobolaceae</taxon>
        <taxon>Ascobolus</taxon>
    </lineage>
</organism>
<evidence type="ECO:0000256" key="5">
    <source>
        <dbReference type="ARBA" id="ARBA00022729"/>
    </source>
</evidence>
<dbReference type="PANTHER" id="PTHR10766:SF55">
    <property type="entry name" value="TRANSMEMBRANE 9 SUPERFAMILY MEMBER 4"/>
    <property type="match status" value="1"/>
</dbReference>
<dbReference type="Proteomes" id="UP000275078">
    <property type="component" value="Unassembled WGS sequence"/>
</dbReference>
<feature type="transmembrane region" description="Helical" evidence="9">
    <location>
        <begin position="581"/>
        <end position="600"/>
    </location>
</feature>
<evidence type="ECO:0000313" key="11">
    <source>
        <dbReference type="Proteomes" id="UP000275078"/>
    </source>
</evidence>
<accession>A0A3N4IC92</accession>
<evidence type="ECO:0000256" key="9">
    <source>
        <dbReference type="RuleBase" id="RU363079"/>
    </source>
</evidence>
<dbReference type="STRING" id="1160509.A0A3N4IC92"/>
<reference evidence="10 11" key="1">
    <citation type="journal article" date="2018" name="Nat. Ecol. Evol.">
        <title>Pezizomycetes genomes reveal the molecular basis of ectomycorrhizal truffle lifestyle.</title>
        <authorList>
            <person name="Murat C."/>
            <person name="Payen T."/>
            <person name="Noel B."/>
            <person name="Kuo A."/>
            <person name="Morin E."/>
            <person name="Chen J."/>
            <person name="Kohler A."/>
            <person name="Krizsan K."/>
            <person name="Balestrini R."/>
            <person name="Da Silva C."/>
            <person name="Montanini B."/>
            <person name="Hainaut M."/>
            <person name="Levati E."/>
            <person name="Barry K.W."/>
            <person name="Belfiori B."/>
            <person name="Cichocki N."/>
            <person name="Clum A."/>
            <person name="Dockter R.B."/>
            <person name="Fauchery L."/>
            <person name="Guy J."/>
            <person name="Iotti M."/>
            <person name="Le Tacon F."/>
            <person name="Lindquist E.A."/>
            <person name="Lipzen A."/>
            <person name="Malagnac F."/>
            <person name="Mello A."/>
            <person name="Molinier V."/>
            <person name="Miyauchi S."/>
            <person name="Poulain J."/>
            <person name="Riccioni C."/>
            <person name="Rubini A."/>
            <person name="Sitrit Y."/>
            <person name="Splivallo R."/>
            <person name="Traeger S."/>
            <person name="Wang M."/>
            <person name="Zifcakova L."/>
            <person name="Wipf D."/>
            <person name="Zambonelli A."/>
            <person name="Paolocci F."/>
            <person name="Nowrousian M."/>
            <person name="Ottonello S."/>
            <person name="Baldrian P."/>
            <person name="Spatafora J.W."/>
            <person name="Henrissat B."/>
            <person name="Nagy L.G."/>
            <person name="Aury J.M."/>
            <person name="Wincker P."/>
            <person name="Grigoriev I.V."/>
            <person name="Bonfante P."/>
            <person name="Martin F.M."/>
        </authorList>
    </citation>
    <scope>NUCLEOTIDE SEQUENCE [LARGE SCALE GENOMIC DNA]</scope>
    <source>
        <strain evidence="10 11">RN42</strain>
    </source>
</reference>
<evidence type="ECO:0000256" key="1">
    <source>
        <dbReference type="ARBA" id="ARBA00004141"/>
    </source>
</evidence>
<dbReference type="Pfam" id="PF02990">
    <property type="entry name" value="EMP70"/>
    <property type="match status" value="1"/>
</dbReference>
<comment type="subcellular location">
    <subcellularLocation>
        <location evidence="2">Golgi apparatus</location>
    </subcellularLocation>
    <subcellularLocation>
        <location evidence="1">Membrane</location>
        <topology evidence="1">Multi-pass membrane protein</topology>
    </subcellularLocation>
</comment>
<evidence type="ECO:0000256" key="7">
    <source>
        <dbReference type="ARBA" id="ARBA00023034"/>
    </source>
</evidence>
<keyword evidence="5 9" id="KW-0732">Signal</keyword>
<keyword evidence="11" id="KW-1185">Reference proteome</keyword>
<dbReference type="PANTHER" id="PTHR10766">
    <property type="entry name" value="TRANSMEMBRANE 9 SUPERFAMILY PROTEIN"/>
    <property type="match status" value="1"/>
</dbReference>
<feature type="transmembrane region" description="Helical" evidence="9">
    <location>
        <begin position="351"/>
        <end position="378"/>
    </location>
</feature>
<feature type="chain" id="PRO_5017853026" description="Transmembrane 9 superfamily member" evidence="9">
    <location>
        <begin position="20"/>
        <end position="651"/>
    </location>
</feature>
<feature type="transmembrane region" description="Helical" evidence="9">
    <location>
        <begin position="275"/>
        <end position="297"/>
    </location>
</feature>
<feature type="transmembrane region" description="Helical" evidence="9">
    <location>
        <begin position="540"/>
        <end position="569"/>
    </location>
</feature>
<feature type="transmembrane region" description="Helical" evidence="9">
    <location>
        <begin position="384"/>
        <end position="405"/>
    </location>
</feature>
<keyword evidence="7" id="KW-0333">Golgi apparatus</keyword>
<dbReference type="AlphaFoldDB" id="A0A3N4IC92"/>
<keyword evidence="6 9" id="KW-1133">Transmembrane helix</keyword>
<name>A0A3N4IC92_ASCIM</name>
<feature type="transmembrane region" description="Helical" evidence="9">
    <location>
        <begin position="503"/>
        <end position="528"/>
    </location>
</feature>
<evidence type="ECO:0000313" key="10">
    <source>
        <dbReference type="EMBL" id="RPA83705.1"/>
    </source>
</evidence>
<dbReference type="EMBL" id="ML119663">
    <property type="protein sequence ID" value="RPA83705.1"/>
    <property type="molecule type" value="Genomic_DNA"/>
</dbReference>
<dbReference type="InterPro" id="IPR004240">
    <property type="entry name" value="EMP70"/>
</dbReference>
<evidence type="ECO:0000256" key="3">
    <source>
        <dbReference type="ARBA" id="ARBA00005227"/>
    </source>
</evidence>
<comment type="similarity">
    <text evidence="3 9">Belongs to the nonaspanin (TM9SF) (TC 9.A.2) family.</text>
</comment>
<protein>
    <recommendedName>
        <fullName evidence="9">Transmembrane 9 superfamily member</fullName>
    </recommendedName>
</protein>
<feature type="transmembrane region" description="Helical" evidence="9">
    <location>
        <begin position="457"/>
        <end position="480"/>
    </location>
</feature>
<feature type="transmembrane region" description="Helical" evidence="9">
    <location>
        <begin position="417"/>
        <end position="445"/>
    </location>
</feature>
<sequence>MRPKRVVLLSTVFSATVSAFYVPGWSIRSYADSDPVPLSTNKLTSDNTQLPYAYHEQPFVCPATPDGWGSKFGSSRAISLNLGEVLRGDRIQISDYELRMGKDDTCRHRCDRKVDRAGVEKARQLIKDGYVVEWIVDNLPGATSFVTVDKSKKYYAAGFKLGYVEDDKVYINNHVTMVLRYRKDDKNPSRKVIVAFEVYPKSMDTGDKRCPEDLEGHKPFEVYLPPAINKNKKDTSTLTIPFTYSVYWKEDNSIQWNNRWDLYFMNGDDSDGVHWMAVMCSLVIAMLLSGTVAVIMVRTLSRDIQTYNAVPNEEGKVGKTEEEEDDELMEDTTGWKLVHGDVFRAPEKSSFFAPIVGSGVQLFVMGLSLLVFSVLGVLNPSYRGGFISFALFLFVFAGLFSGYYSSRMYKTFKGEHWLQNALLTGLLFPGVVISVVFTLNLFVWAQASSSAIPFSTLLALIAMWLFISLPLVLIGGFFGYRKDVWEHPTRTNAIARQIPPQPWYLTLVPSVAIAGLLPFLVIFIELIYVFQSVWVGKGYYYVYGFLAITAVILLATVAEITIVMTYFMLCAENYQWWWRSFLYGASPAIWVFLYSVYYFFTVLHIEGFVSSLLYFAYSALASAILGLATGTVGVLSAYTFVRKIYGAIKAD</sequence>
<dbReference type="GO" id="GO:0005794">
    <property type="term" value="C:Golgi apparatus"/>
    <property type="evidence" value="ECO:0007669"/>
    <property type="project" value="UniProtKB-SubCell"/>
</dbReference>
<gene>
    <name evidence="10" type="ORF">BJ508DRAFT_413363</name>
</gene>
<dbReference type="GO" id="GO:0072657">
    <property type="term" value="P:protein localization to membrane"/>
    <property type="evidence" value="ECO:0007669"/>
    <property type="project" value="TreeGrafter"/>
</dbReference>
<feature type="transmembrane region" description="Helical" evidence="9">
    <location>
        <begin position="612"/>
        <end position="641"/>
    </location>
</feature>
<dbReference type="OrthoDB" id="1666796at2759"/>